<comment type="subcellular location">
    <subcellularLocation>
        <location evidence="1">Cell surface</location>
    </subcellularLocation>
</comment>
<keyword evidence="2" id="KW-0178">Competence</keyword>
<dbReference type="Proteomes" id="UP000596960">
    <property type="component" value="Unassembled WGS sequence"/>
</dbReference>
<dbReference type="Proteomes" id="UP000236395">
    <property type="component" value="Unassembled WGS sequence"/>
</dbReference>
<reference evidence="5 6" key="1">
    <citation type="submission" date="2017-08" db="EMBL/GenBank/DDBJ databases">
        <title>Draft genome sequences of 64 type strains of genus Staph aureus.</title>
        <authorList>
            <person name="Cole K."/>
            <person name="Golubchik T."/>
            <person name="Russell J."/>
            <person name="Foster D."/>
            <person name="Llewelyn M."/>
            <person name="Wilson D."/>
            <person name="Crook D."/>
            <person name="Paul J."/>
        </authorList>
    </citation>
    <scope>NUCLEOTIDE SEQUENCE [LARGE SCALE GENOMIC DNA]</scope>
    <source>
        <strain evidence="5 6">DSM 28300</strain>
    </source>
</reference>
<reference evidence="4 7" key="2">
    <citation type="submission" date="2020-10" db="EMBL/GenBank/DDBJ databases">
        <title>Phenotypic and genomic profiling of Staphylococcus argenteus in Canada and the United States and recommendations for clinical result reporting.</title>
        <authorList>
            <person name="Eshaghi A."/>
            <person name="Bommersbach C."/>
            <person name="Zitterman S."/>
            <person name="Burnham C.-A.D."/>
            <person name="Patel R."/>
            <person name="Schuetz A.N."/>
            <person name="Patel S.N."/>
            <person name="Kus J.V."/>
        </authorList>
    </citation>
    <scope>NUCLEOTIDE SEQUENCE [LARGE SCALE GENOMIC DNA]</scope>
    <source>
        <strain evidence="4 7">DSM 28300</strain>
    </source>
</reference>
<keyword evidence="3" id="KW-1133">Transmembrane helix</keyword>
<evidence type="ECO:0000313" key="5">
    <source>
        <dbReference type="EMBL" id="PNZ49163.1"/>
    </source>
</evidence>
<evidence type="ECO:0000313" key="7">
    <source>
        <dbReference type="Proteomes" id="UP000596960"/>
    </source>
</evidence>
<keyword evidence="3" id="KW-0812">Transmembrane</keyword>
<keyword evidence="7" id="KW-1185">Reference proteome</keyword>
<dbReference type="EMBL" id="JADAMT010000002">
    <property type="protein sequence ID" value="MBE2127790.1"/>
    <property type="molecule type" value="Genomic_DNA"/>
</dbReference>
<dbReference type="GO" id="GO:0030420">
    <property type="term" value="P:establishment of competence for transformation"/>
    <property type="evidence" value="ECO:0007669"/>
    <property type="project" value="UniProtKB-KW"/>
</dbReference>
<dbReference type="PIRSF" id="PIRSF021292">
    <property type="entry name" value="Competence_ComGD"/>
    <property type="match status" value="1"/>
</dbReference>
<dbReference type="NCBIfam" id="NF040982">
    <property type="entry name" value="ComGD"/>
    <property type="match status" value="1"/>
</dbReference>
<dbReference type="EMBL" id="PPQS01000039">
    <property type="protein sequence ID" value="PNZ49163.1"/>
    <property type="molecule type" value="Genomic_DNA"/>
</dbReference>
<feature type="transmembrane region" description="Helical" evidence="3">
    <location>
        <begin position="12"/>
        <end position="33"/>
    </location>
</feature>
<dbReference type="RefSeq" id="WP_078101689.1">
    <property type="nucleotide sequence ID" value="NZ_CBCSFW010000001.1"/>
</dbReference>
<evidence type="ECO:0000313" key="4">
    <source>
        <dbReference type="EMBL" id="MBE2127790.1"/>
    </source>
</evidence>
<dbReference type="InterPro" id="IPR016785">
    <property type="entry name" value="ComGD"/>
</dbReference>
<protein>
    <submittedName>
        <fullName evidence="5">Competence protein ComGD</fullName>
    </submittedName>
    <submittedName>
        <fullName evidence="4">Type II secretion system protein</fullName>
    </submittedName>
</protein>
<proteinExistence type="predicted"/>
<dbReference type="NCBIfam" id="TIGR02532">
    <property type="entry name" value="IV_pilin_GFxxxE"/>
    <property type="match status" value="1"/>
</dbReference>
<dbReference type="AlphaFoldDB" id="A0A2K4AGC4"/>
<keyword evidence="3" id="KW-0472">Membrane</keyword>
<dbReference type="GO" id="GO:0009986">
    <property type="term" value="C:cell surface"/>
    <property type="evidence" value="ECO:0007669"/>
    <property type="project" value="UniProtKB-SubCell"/>
</dbReference>
<accession>A0A2K4AGC4</accession>
<dbReference type="InterPro" id="IPR012902">
    <property type="entry name" value="N_methyl_site"/>
</dbReference>
<name>A0A2K4AGC4_9STAP</name>
<evidence type="ECO:0000256" key="2">
    <source>
        <dbReference type="ARBA" id="ARBA00023287"/>
    </source>
</evidence>
<dbReference type="GeneID" id="98345912"/>
<gene>
    <name evidence="5" type="ORF">CD116_08295</name>
    <name evidence="4" type="ORF">ILQ21_01740</name>
</gene>
<dbReference type="Pfam" id="PF07963">
    <property type="entry name" value="N_methyl"/>
    <property type="match status" value="1"/>
</dbReference>
<comment type="caution">
    <text evidence="5">The sequence shown here is derived from an EMBL/GenBank/DDBJ whole genome shotgun (WGS) entry which is preliminary data.</text>
</comment>
<sequence>MEKPLQIRKQQAFTLIEMLVAMMIVSCFLLLTMTSNRLNDFKVINDETNIISLITELNYLKSKAIANQSFINVRFYENSDTIKVIEKNKFYYLKLKVGKIINVTKVDSIYFDKHGNVNKFGSISIEKNNMVYRIIFHIEKGRIRYEKL</sequence>
<evidence type="ECO:0000256" key="1">
    <source>
        <dbReference type="ARBA" id="ARBA00004241"/>
    </source>
</evidence>
<evidence type="ECO:0000256" key="3">
    <source>
        <dbReference type="SAM" id="Phobius"/>
    </source>
</evidence>
<organism evidence="5 6">
    <name type="scientific">Staphylococcus schweitzeri</name>
    <dbReference type="NCBI Taxonomy" id="1654388"/>
    <lineage>
        <taxon>Bacteria</taxon>
        <taxon>Bacillati</taxon>
        <taxon>Bacillota</taxon>
        <taxon>Bacilli</taxon>
        <taxon>Bacillales</taxon>
        <taxon>Staphylococcaceae</taxon>
        <taxon>Staphylococcus</taxon>
    </lineage>
</organism>
<evidence type="ECO:0000313" key="6">
    <source>
        <dbReference type="Proteomes" id="UP000236395"/>
    </source>
</evidence>